<evidence type="ECO:0000259" key="8">
    <source>
        <dbReference type="PROSITE" id="PS51755"/>
    </source>
</evidence>
<sequence>MTNTPLGFGVLGPLQLLVDGTPVPVGAAKQRAVLAMLLINRNRPVSVDSLTDAVWDGSPVPAARTSIQSHISNLRRLLRTTGGVDPARVLASAPPGYQLTVADSDYDLGRFATAKTAGVQAAAAGRFEEASEHLSEALAQWRGPVLDDLRDFEFVDAFATKLVEDKVGAHSARAEAEIACGRADAVIGELESLAAEHPYREPLWAQLITAYYVTERQSDALGAYRQLKTALAEGLGIDPGPTVTALHERILRQEPIVTKQAVASTRKRGAYRDTTAAPATPTLVASLRDSAGREYRLNGAVTRIGRLADNDIVLDDTDVSRHHAVIADTGTAFVITDLRSTNGVEVGGQPIRGSATLADGDRICIGGCEFRFEVQQA</sequence>
<dbReference type="InterPro" id="IPR051677">
    <property type="entry name" value="AfsR-DnrI-RedD_regulator"/>
</dbReference>
<keyword evidence="5" id="KW-0804">Transcription</keyword>
<dbReference type="CDD" id="cd00060">
    <property type="entry name" value="FHA"/>
    <property type="match status" value="1"/>
</dbReference>
<dbReference type="GO" id="GO:0006355">
    <property type="term" value="P:regulation of DNA-templated transcription"/>
    <property type="evidence" value="ECO:0007669"/>
    <property type="project" value="InterPro"/>
</dbReference>
<reference evidence="9 10" key="1">
    <citation type="submission" date="2016-06" db="EMBL/GenBank/DDBJ databases">
        <authorList>
            <person name="Kjaerup R.B."/>
            <person name="Dalgaard T.S."/>
            <person name="Juul-Madsen H.R."/>
        </authorList>
    </citation>
    <scope>NUCLEOTIDE SEQUENCE [LARGE SCALE GENOMIC DNA]</scope>
    <source>
        <strain evidence="9 10">1276495.2</strain>
    </source>
</reference>
<dbReference type="RefSeq" id="WP_065138449.1">
    <property type="nucleotide sequence ID" value="NZ_LZLM01000017.1"/>
</dbReference>
<evidence type="ECO:0000256" key="5">
    <source>
        <dbReference type="ARBA" id="ARBA00023163"/>
    </source>
</evidence>
<dbReference type="InterPro" id="IPR016032">
    <property type="entry name" value="Sig_transdc_resp-reg_C-effctor"/>
</dbReference>
<dbReference type="Gene3D" id="1.10.10.10">
    <property type="entry name" value="Winged helix-like DNA-binding domain superfamily/Winged helix DNA-binding domain"/>
    <property type="match status" value="1"/>
</dbReference>
<dbReference type="Proteomes" id="UP000093925">
    <property type="component" value="Unassembled WGS sequence"/>
</dbReference>
<evidence type="ECO:0000256" key="6">
    <source>
        <dbReference type="PROSITE-ProRule" id="PRU01091"/>
    </source>
</evidence>
<comment type="caution">
    <text evidence="9">The sequence shown here is derived from an EMBL/GenBank/DDBJ whole genome shotgun (WGS) entry which is preliminary data.</text>
</comment>
<evidence type="ECO:0000256" key="3">
    <source>
        <dbReference type="ARBA" id="ARBA00023015"/>
    </source>
</evidence>
<dbReference type="InterPro" id="IPR036388">
    <property type="entry name" value="WH-like_DNA-bd_sf"/>
</dbReference>
<dbReference type="InterPro" id="IPR008984">
    <property type="entry name" value="SMAD_FHA_dom_sf"/>
</dbReference>
<feature type="domain" description="OmpR/PhoB-type" evidence="8">
    <location>
        <begin position="1"/>
        <end position="101"/>
    </location>
</feature>
<name>A0A1A3L0D4_MYCAS</name>
<feature type="DNA-binding region" description="OmpR/PhoB-type" evidence="6">
    <location>
        <begin position="1"/>
        <end position="101"/>
    </location>
</feature>
<dbReference type="PANTHER" id="PTHR35807">
    <property type="entry name" value="TRANSCRIPTIONAL REGULATOR REDD-RELATED"/>
    <property type="match status" value="1"/>
</dbReference>
<accession>A0A1A3L0D4</accession>
<evidence type="ECO:0000313" key="9">
    <source>
        <dbReference type="EMBL" id="OBJ89641.1"/>
    </source>
</evidence>
<dbReference type="SUPFAM" id="SSF49879">
    <property type="entry name" value="SMAD/FHA domain"/>
    <property type="match status" value="1"/>
</dbReference>
<dbReference type="Pfam" id="PF03704">
    <property type="entry name" value="BTAD"/>
    <property type="match status" value="1"/>
</dbReference>
<dbReference type="EMBL" id="LZLM01000017">
    <property type="protein sequence ID" value="OBJ89641.1"/>
    <property type="molecule type" value="Genomic_DNA"/>
</dbReference>
<keyword evidence="4 6" id="KW-0238">DNA-binding</keyword>
<dbReference type="SMART" id="SM01043">
    <property type="entry name" value="BTAD"/>
    <property type="match status" value="1"/>
</dbReference>
<evidence type="ECO:0000256" key="1">
    <source>
        <dbReference type="ARBA" id="ARBA00005820"/>
    </source>
</evidence>
<dbReference type="InterPro" id="IPR001867">
    <property type="entry name" value="OmpR/PhoB-type_DNA-bd"/>
</dbReference>
<dbReference type="SUPFAM" id="SSF48452">
    <property type="entry name" value="TPR-like"/>
    <property type="match status" value="1"/>
</dbReference>
<dbReference type="SMART" id="SM00240">
    <property type="entry name" value="FHA"/>
    <property type="match status" value="1"/>
</dbReference>
<dbReference type="PROSITE" id="PS50006">
    <property type="entry name" value="FHA_DOMAIN"/>
    <property type="match status" value="1"/>
</dbReference>
<comment type="similarity">
    <text evidence="1">Belongs to the AfsR/DnrI/RedD regulatory family.</text>
</comment>
<evidence type="ECO:0000259" key="7">
    <source>
        <dbReference type="PROSITE" id="PS50006"/>
    </source>
</evidence>
<dbReference type="CDD" id="cd15831">
    <property type="entry name" value="BTAD"/>
    <property type="match status" value="1"/>
</dbReference>
<dbReference type="Gene3D" id="2.60.200.20">
    <property type="match status" value="1"/>
</dbReference>
<dbReference type="SUPFAM" id="SSF46894">
    <property type="entry name" value="C-terminal effector domain of the bipartite response regulators"/>
    <property type="match status" value="1"/>
</dbReference>
<keyword evidence="3" id="KW-0805">Transcription regulation</keyword>
<dbReference type="InterPro" id="IPR011990">
    <property type="entry name" value="TPR-like_helical_dom_sf"/>
</dbReference>
<dbReference type="GO" id="GO:0000160">
    <property type="term" value="P:phosphorelay signal transduction system"/>
    <property type="evidence" value="ECO:0007669"/>
    <property type="project" value="InterPro"/>
</dbReference>
<proteinExistence type="inferred from homology"/>
<dbReference type="InterPro" id="IPR005158">
    <property type="entry name" value="BTAD"/>
</dbReference>
<dbReference type="InterPro" id="IPR000253">
    <property type="entry name" value="FHA_dom"/>
</dbReference>
<keyword evidence="2" id="KW-0597">Phosphoprotein</keyword>
<organism evidence="9 10">
    <name type="scientific">Mycobacterium asiaticum</name>
    <dbReference type="NCBI Taxonomy" id="1790"/>
    <lineage>
        <taxon>Bacteria</taxon>
        <taxon>Bacillati</taxon>
        <taxon>Actinomycetota</taxon>
        <taxon>Actinomycetes</taxon>
        <taxon>Mycobacteriales</taxon>
        <taxon>Mycobacteriaceae</taxon>
        <taxon>Mycobacterium</taxon>
    </lineage>
</organism>
<feature type="domain" description="FHA" evidence="7">
    <location>
        <begin position="302"/>
        <end position="351"/>
    </location>
</feature>
<evidence type="ECO:0000313" key="10">
    <source>
        <dbReference type="Proteomes" id="UP000093925"/>
    </source>
</evidence>
<protein>
    <submittedName>
        <fullName evidence="9">Regulator</fullName>
    </submittedName>
</protein>
<dbReference type="PANTHER" id="PTHR35807:SF1">
    <property type="entry name" value="TRANSCRIPTIONAL REGULATOR REDD"/>
    <property type="match status" value="1"/>
</dbReference>
<dbReference type="Pfam" id="PF00486">
    <property type="entry name" value="Trans_reg_C"/>
    <property type="match status" value="1"/>
</dbReference>
<dbReference type="PROSITE" id="PS51755">
    <property type="entry name" value="OMPR_PHOB"/>
    <property type="match status" value="1"/>
</dbReference>
<dbReference type="FunFam" id="1.25.40.10:FF:000222">
    <property type="entry name" value="SARP family transcriptional regulator"/>
    <property type="match status" value="1"/>
</dbReference>
<dbReference type="SMART" id="SM00862">
    <property type="entry name" value="Trans_reg_C"/>
    <property type="match status" value="1"/>
</dbReference>
<dbReference type="Pfam" id="PF00498">
    <property type="entry name" value="FHA"/>
    <property type="match status" value="1"/>
</dbReference>
<dbReference type="Gene3D" id="1.25.40.10">
    <property type="entry name" value="Tetratricopeptide repeat domain"/>
    <property type="match status" value="1"/>
</dbReference>
<evidence type="ECO:0000256" key="2">
    <source>
        <dbReference type="ARBA" id="ARBA00022553"/>
    </source>
</evidence>
<dbReference type="AlphaFoldDB" id="A0A1A3L0D4"/>
<gene>
    <name evidence="9" type="ORF">A5640_26985</name>
</gene>
<evidence type="ECO:0000256" key="4">
    <source>
        <dbReference type="ARBA" id="ARBA00023125"/>
    </source>
</evidence>
<dbReference type="GO" id="GO:0003677">
    <property type="term" value="F:DNA binding"/>
    <property type="evidence" value="ECO:0007669"/>
    <property type="project" value="UniProtKB-UniRule"/>
</dbReference>